<evidence type="ECO:0000256" key="11">
    <source>
        <dbReference type="ARBA" id="ARBA00022741"/>
    </source>
</evidence>
<dbReference type="Gene3D" id="6.10.340.10">
    <property type="match status" value="1"/>
</dbReference>
<keyword evidence="13" id="KW-0067">ATP-binding</keyword>
<dbReference type="Pfam" id="PF00672">
    <property type="entry name" value="HAMP"/>
    <property type="match status" value="1"/>
</dbReference>
<dbReference type="NCBIfam" id="TIGR00229">
    <property type="entry name" value="sensory_box"/>
    <property type="match status" value="1"/>
</dbReference>
<evidence type="ECO:0000256" key="8">
    <source>
        <dbReference type="ARBA" id="ARBA00022592"/>
    </source>
</evidence>
<keyword evidence="11" id="KW-0547">Nucleotide-binding</keyword>
<dbReference type="SUPFAM" id="SSF55785">
    <property type="entry name" value="PYP-like sensor domain (PAS domain)"/>
    <property type="match status" value="1"/>
</dbReference>
<dbReference type="HOGENOM" id="CLU_000445_89_6_7"/>
<dbReference type="CDD" id="cd16922">
    <property type="entry name" value="HATPase_EvgS-ArcB-TorS-like"/>
    <property type="match status" value="1"/>
</dbReference>
<dbReference type="STRING" id="398767.Glov_0589"/>
<evidence type="ECO:0000313" key="22">
    <source>
        <dbReference type="Proteomes" id="UP000002420"/>
    </source>
</evidence>
<dbReference type="GO" id="GO:0004721">
    <property type="term" value="F:phosphoprotein phosphatase activity"/>
    <property type="evidence" value="ECO:0007669"/>
    <property type="project" value="TreeGrafter"/>
</dbReference>
<keyword evidence="12 21" id="KW-0418">Kinase</keyword>
<dbReference type="SMART" id="SM00091">
    <property type="entry name" value="PAS"/>
    <property type="match status" value="1"/>
</dbReference>
<evidence type="ECO:0000256" key="7">
    <source>
        <dbReference type="ARBA" id="ARBA00022553"/>
    </source>
</evidence>
<dbReference type="Pfam" id="PF00512">
    <property type="entry name" value="HisKA"/>
    <property type="match status" value="1"/>
</dbReference>
<dbReference type="EC" id="2.7.13.3" evidence="3"/>
<dbReference type="SMART" id="SM00304">
    <property type="entry name" value="HAMP"/>
    <property type="match status" value="1"/>
</dbReference>
<comment type="subcellular location">
    <subcellularLocation>
        <location evidence="2">Cell membrane</location>
    </subcellularLocation>
</comment>
<keyword evidence="22" id="KW-1185">Reference proteome</keyword>
<name>B3E3A4_TRIL1</name>
<dbReference type="Pfam" id="PF00989">
    <property type="entry name" value="PAS"/>
    <property type="match status" value="1"/>
</dbReference>
<organism evidence="21 22">
    <name type="scientific">Trichlorobacter lovleyi (strain ATCC BAA-1151 / DSM 17278 / SZ)</name>
    <name type="common">Geobacter lovleyi</name>
    <dbReference type="NCBI Taxonomy" id="398767"/>
    <lineage>
        <taxon>Bacteria</taxon>
        <taxon>Pseudomonadati</taxon>
        <taxon>Thermodesulfobacteriota</taxon>
        <taxon>Desulfuromonadia</taxon>
        <taxon>Geobacterales</taxon>
        <taxon>Geobacteraceae</taxon>
        <taxon>Trichlorobacter</taxon>
    </lineage>
</organism>
<dbReference type="InterPro" id="IPR004358">
    <property type="entry name" value="Sig_transdc_His_kin-like_C"/>
</dbReference>
<keyword evidence="10" id="KW-0812">Transmembrane</keyword>
<dbReference type="PRINTS" id="PR00344">
    <property type="entry name" value="BCTRLSENSOR"/>
</dbReference>
<dbReference type="EMBL" id="CP001089">
    <property type="protein sequence ID" value="ACD94316.1"/>
    <property type="molecule type" value="Genomic_DNA"/>
</dbReference>
<dbReference type="GO" id="GO:0000155">
    <property type="term" value="F:phosphorelay sensor kinase activity"/>
    <property type="evidence" value="ECO:0007669"/>
    <property type="project" value="InterPro"/>
</dbReference>
<evidence type="ECO:0000259" key="20">
    <source>
        <dbReference type="PROSITE" id="PS50885"/>
    </source>
</evidence>
<feature type="domain" description="PAS" evidence="19">
    <location>
        <begin position="242"/>
        <end position="279"/>
    </location>
</feature>
<evidence type="ECO:0000256" key="1">
    <source>
        <dbReference type="ARBA" id="ARBA00000085"/>
    </source>
</evidence>
<keyword evidence="5" id="KW-0813">Transport</keyword>
<evidence type="ECO:0000259" key="18">
    <source>
        <dbReference type="PROSITE" id="PS50109"/>
    </source>
</evidence>
<sequence>MSFRWKLFLSYIALSLLIAGGGFGYVNHLLEQRLVEESRSNLQQQAQLARLLAEQQRALPPQALAHKLGAAIKARVTLIAADGRVVGDSDVRDDQVGSLENHQGRPEVQQALKTGSGWSIRYSDTLRTTMLYVALPLPAGDASVIRLALPLEYFDAAKRALHNLLGGAVTLLLFSSLLLSIFLSRITAKPLREIADAAARIGVGERGVRIAMGKGEEIDYLARVLNEMAARIEEQMHKLTSEQQRLAAILRGMGEGVMVTDTKGNIILVNPAFRKQFGLPGEVEGRPLVEVCRHPDLLQAFEEQRESGDEVSCEITIPITNLVLMAHWVPLTRDSGNRGTVAVFHDISDLKRVETMRRDFVANVSHELRTPVAVIKGYGETLLDGALEESPERSRRFVEIIVSHAERLTNLINDILTLSKLEARDAALTLHPLDLCGTIRKAQMLMEDHARSKGIRIAAECPDGMPKVLADQGQLEQVLLNLLDNAIKYTPDGGDVTVAARLEQERVVVAVSDTGIGIPARDLPRIFERFYRVDEGRSREQGGTGLGLAIVKHIVQLHGGEVQVASEAGKGSTFTVTLPTV</sequence>
<dbReference type="AlphaFoldDB" id="B3E3A4"/>
<dbReference type="Proteomes" id="UP000002420">
    <property type="component" value="Chromosome"/>
</dbReference>
<dbReference type="FunFam" id="3.30.565.10:FF:000023">
    <property type="entry name" value="PAS domain-containing sensor histidine kinase"/>
    <property type="match status" value="1"/>
</dbReference>
<evidence type="ECO:0000256" key="9">
    <source>
        <dbReference type="ARBA" id="ARBA00022679"/>
    </source>
</evidence>
<keyword evidence="9 21" id="KW-0808">Transferase</keyword>
<dbReference type="Gene3D" id="3.30.450.20">
    <property type="entry name" value="PAS domain"/>
    <property type="match status" value="1"/>
</dbReference>
<dbReference type="Gene3D" id="1.10.287.130">
    <property type="match status" value="1"/>
</dbReference>
<dbReference type="InterPro" id="IPR005467">
    <property type="entry name" value="His_kinase_dom"/>
</dbReference>
<dbReference type="PROSITE" id="PS50112">
    <property type="entry name" value="PAS"/>
    <property type="match status" value="1"/>
</dbReference>
<dbReference type="PANTHER" id="PTHR45453">
    <property type="entry name" value="PHOSPHATE REGULON SENSOR PROTEIN PHOR"/>
    <property type="match status" value="1"/>
</dbReference>
<dbReference type="CDD" id="cd00130">
    <property type="entry name" value="PAS"/>
    <property type="match status" value="1"/>
</dbReference>
<dbReference type="GO" id="GO:0016036">
    <property type="term" value="P:cellular response to phosphate starvation"/>
    <property type="evidence" value="ECO:0007669"/>
    <property type="project" value="TreeGrafter"/>
</dbReference>
<feature type="domain" description="HAMP" evidence="20">
    <location>
        <begin position="185"/>
        <end position="237"/>
    </location>
</feature>
<keyword evidence="14" id="KW-1133">Transmembrane helix</keyword>
<dbReference type="PANTHER" id="PTHR45453:SF1">
    <property type="entry name" value="PHOSPHATE REGULON SENSOR PROTEIN PHOR"/>
    <property type="match status" value="1"/>
</dbReference>
<reference evidence="21 22" key="1">
    <citation type="submission" date="2008-05" db="EMBL/GenBank/DDBJ databases">
        <title>Complete sequence of chromosome of Geobacter lovleyi SZ.</title>
        <authorList>
            <consortium name="US DOE Joint Genome Institute"/>
            <person name="Lucas S."/>
            <person name="Copeland A."/>
            <person name="Lapidus A."/>
            <person name="Glavina del Rio T."/>
            <person name="Dalin E."/>
            <person name="Tice H."/>
            <person name="Bruce D."/>
            <person name="Goodwin L."/>
            <person name="Pitluck S."/>
            <person name="Chertkov O."/>
            <person name="Meincke L."/>
            <person name="Brettin T."/>
            <person name="Detter J.C."/>
            <person name="Han C."/>
            <person name="Tapia R."/>
            <person name="Kuske C.R."/>
            <person name="Schmutz J."/>
            <person name="Larimer F."/>
            <person name="Land M."/>
            <person name="Hauser L."/>
            <person name="Kyrpides N."/>
            <person name="Mikhailova N."/>
            <person name="Sung Y."/>
            <person name="Fletcher K.E."/>
            <person name="Ritalahti K.M."/>
            <person name="Loeffler F.E."/>
            <person name="Richardson P."/>
        </authorList>
    </citation>
    <scope>NUCLEOTIDE SEQUENCE [LARGE SCALE GENOMIC DNA]</scope>
    <source>
        <strain evidence="22">ATCC BAA-1151 / DSM 17278 / SZ</strain>
    </source>
</reference>
<dbReference type="InterPro" id="IPR003661">
    <property type="entry name" value="HisK_dim/P_dom"/>
</dbReference>
<dbReference type="InterPro" id="IPR003594">
    <property type="entry name" value="HATPase_dom"/>
</dbReference>
<evidence type="ECO:0000256" key="3">
    <source>
        <dbReference type="ARBA" id="ARBA00012438"/>
    </source>
</evidence>
<evidence type="ECO:0000259" key="19">
    <source>
        <dbReference type="PROSITE" id="PS50112"/>
    </source>
</evidence>
<dbReference type="SUPFAM" id="SSF47384">
    <property type="entry name" value="Homodimeric domain of signal transducing histidine kinase"/>
    <property type="match status" value="1"/>
</dbReference>
<dbReference type="InterPro" id="IPR050351">
    <property type="entry name" value="BphY/WalK/GraS-like"/>
</dbReference>
<keyword evidence="7" id="KW-0597">Phosphoprotein</keyword>
<dbReference type="eggNOG" id="COG5002">
    <property type="taxonomic scope" value="Bacteria"/>
</dbReference>
<dbReference type="NCBIfam" id="TIGR02966">
    <property type="entry name" value="phoR_proteo"/>
    <property type="match status" value="1"/>
</dbReference>
<evidence type="ECO:0000256" key="17">
    <source>
        <dbReference type="ARBA" id="ARBA00025207"/>
    </source>
</evidence>
<dbReference type="Gene3D" id="3.30.565.10">
    <property type="entry name" value="Histidine kinase-like ATPase, C-terminal domain"/>
    <property type="match status" value="1"/>
</dbReference>
<dbReference type="InterPro" id="IPR003660">
    <property type="entry name" value="HAMP_dom"/>
</dbReference>
<dbReference type="NCBIfam" id="NF046044">
    <property type="entry name" value="PnpS"/>
    <property type="match status" value="1"/>
</dbReference>
<gene>
    <name evidence="21" type="ordered locus">Glov_0589</name>
</gene>
<keyword evidence="8" id="KW-0592">Phosphate transport</keyword>
<comment type="function">
    <text evidence="17">Member of the two-component regulatory system PhoR/PhoB involved in the phosphate regulon genes expression. PhoR may function as a membrane-associated protein kinase that phosphorylates PhoB in response to environmental signals.</text>
</comment>
<dbReference type="CDD" id="cd00082">
    <property type="entry name" value="HisKA"/>
    <property type="match status" value="1"/>
</dbReference>
<evidence type="ECO:0000256" key="10">
    <source>
        <dbReference type="ARBA" id="ARBA00022692"/>
    </source>
</evidence>
<proteinExistence type="predicted"/>
<dbReference type="SMART" id="SM00388">
    <property type="entry name" value="HisKA"/>
    <property type="match status" value="1"/>
</dbReference>
<dbReference type="GO" id="GO:0006355">
    <property type="term" value="P:regulation of DNA-templated transcription"/>
    <property type="evidence" value="ECO:0007669"/>
    <property type="project" value="InterPro"/>
</dbReference>
<dbReference type="InterPro" id="IPR035965">
    <property type="entry name" value="PAS-like_dom_sf"/>
</dbReference>
<evidence type="ECO:0000256" key="15">
    <source>
        <dbReference type="ARBA" id="ARBA00023012"/>
    </source>
</evidence>
<protein>
    <recommendedName>
        <fullName evidence="4">Phosphate regulon sensor protein PhoR</fullName>
        <ecNumber evidence="3">2.7.13.3</ecNumber>
    </recommendedName>
</protein>
<dbReference type="GO" id="GO:0005524">
    <property type="term" value="F:ATP binding"/>
    <property type="evidence" value="ECO:0007669"/>
    <property type="project" value="UniProtKB-KW"/>
</dbReference>
<dbReference type="SUPFAM" id="SSF55874">
    <property type="entry name" value="ATPase domain of HSP90 chaperone/DNA topoisomerase II/histidine kinase"/>
    <property type="match status" value="1"/>
</dbReference>
<dbReference type="InterPro" id="IPR014310">
    <property type="entry name" value="Sig_transdc_His_kinase_PhoR"/>
</dbReference>
<dbReference type="CDD" id="cd06225">
    <property type="entry name" value="HAMP"/>
    <property type="match status" value="1"/>
</dbReference>
<evidence type="ECO:0000256" key="16">
    <source>
        <dbReference type="ARBA" id="ARBA00023136"/>
    </source>
</evidence>
<evidence type="ECO:0000256" key="12">
    <source>
        <dbReference type="ARBA" id="ARBA00022777"/>
    </source>
</evidence>
<dbReference type="SMART" id="SM00387">
    <property type="entry name" value="HATPase_c"/>
    <property type="match status" value="1"/>
</dbReference>
<dbReference type="KEGG" id="glo:Glov_0589"/>
<dbReference type="FunFam" id="1.10.287.130:FF:000008">
    <property type="entry name" value="Two-component sensor histidine kinase"/>
    <property type="match status" value="1"/>
</dbReference>
<dbReference type="GO" id="GO:0005886">
    <property type="term" value="C:plasma membrane"/>
    <property type="evidence" value="ECO:0007669"/>
    <property type="project" value="UniProtKB-SubCell"/>
</dbReference>
<keyword evidence="6" id="KW-1003">Cell membrane</keyword>
<dbReference type="InterPro" id="IPR013767">
    <property type="entry name" value="PAS_fold"/>
</dbReference>
<keyword evidence="15" id="KW-0902">Two-component regulatory system</keyword>
<dbReference type="GO" id="GO:0006817">
    <property type="term" value="P:phosphate ion transport"/>
    <property type="evidence" value="ECO:0007669"/>
    <property type="project" value="UniProtKB-KW"/>
</dbReference>
<accession>B3E3A4</accession>
<evidence type="ECO:0000256" key="13">
    <source>
        <dbReference type="ARBA" id="ARBA00022840"/>
    </source>
</evidence>
<keyword evidence="16" id="KW-0472">Membrane</keyword>
<feature type="domain" description="Histidine kinase" evidence="18">
    <location>
        <begin position="363"/>
        <end position="581"/>
    </location>
</feature>
<comment type="catalytic activity">
    <reaction evidence="1">
        <text>ATP + protein L-histidine = ADP + protein N-phospho-L-histidine.</text>
        <dbReference type="EC" id="2.7.13.3"/>
    </reaction>
</comment>
<evidence type="ECO:0000256" key="5">
    <source>
        <dbReference type="ARBA" id="ARBA00022448"/>
    </source>
</evidence>
<dbReference type="InterPro" id="IPR036097">
    <property type="entry name" value="HisK_dim/P_sf"/>
</dbReference>
<dbReference type="PROSITE" id="PS50885">
    <property type="entry name" value="HAMP"/>
    <property type="match status" value="1"/>
</dbReference>
<dbReference type="InterPro" id="IPR000014">
    <property type="entry name" value="PAS"/>
</dbReference>
<evidence type="ECO:0000256" key="2">
    <source>
        <dbReference type="ARBA" id="ARBA00004236"/>
    </source>
</evidence>
<dbReference type="SUPFAM" id="SSF158472">
    <property type="entry name" value="HAMP domain-like"/>
    <property type="match status" value="1"/>
</dbReference>
<evidence type="ECO:0000256" key="6">
    <source>
        <dbReference type="ARBA" id="ARBA00022475"/>
    </source>
</evidence>
<dbReference type="RefSeq" id="WP_012468672.1">
    <property type="nucleotide sequence ID" value="NC_010814.1"/>
</dbReference>
<evidence type="ECO:0000313" key="21">
    <source>
        <dbReference type="EMBL" id="ACD94316.1"/>
    </source>
</evidence>
<evidence type="ECO:0000256" key="14">
    <source>
        <dbReference type="ARBA" id="ARBA00022989"/>
    </source>
</evidence>
<dbReference type="InterPro" id="IPR036890">
    <property type="entry name" value="HATPase_C_sf"/>
</dbReference>
<dbReference type="Pfam" id="PF02518">
    <property type="entry name" value="HATPase_c"/>
    <property type="match status" value="1"/>
</dbReference>
<dbReference type="PROSITE" id="PS50109">
    <property type="entry name" value="HIS_KIN"/>
    <property type="match status" value="1"/>
</dbReference>
<evidence type="ECO:0000256" key="4">
    <source>
        <dbReference type="ARBA" id="ARBA00019665"/>
    </source>
</evidence>